<dbReference type="GO" id="GO:0004089">
    <property type="term" value="F:carbonate dehydratase activity"/>
    <property type="evidence" value="ECO:0007669"/>
    <property type="project" value="UniProtKB-UniRule"/>
</dbReference>
<dbReference type="EMBL" id="AB731736">
    <property type="protein sequence ID" value="BAO01208.1"/>
    <property type="molecule type" value="mRNA"/>
</dbReference>
<evidence type="ECO:0000256" key="8">
    <source>
        <dbReference type="ARBA" id="ARBA00022833"/>
    </source>
</evidence>
<protein>
    <recommendedName>
        <fullName evidence="14">Carbonic anhydrase</fullName>
        <ecNumber evidence="14">4.2.1.1</ecNumber>
    </recommendedName>
</protein>
<keyword evidence="7 14" id="KW-0479">Metal-binding</keyword>
<evidence type="ECO:0000259" key="15">
    <source>
        <dbReference type="PROSITE" id="PS51144"/>
    </source>
</evidence>
<evidence type="ECO:0000256" key="4">
    <source>
        <dbReference type="ARBA" id="ARBA00010718"/>
    </source>
</evidence>
<accession>U3UA31</accession>
<proteinExistence type="evidence at transcript level"/>
<comment type="similarity">
    <text evidence="4 14">Belongs to the alpha-carbonic anhydrase family.</text>
</comment>
<comment type="cofactor">
    <cofactor evidence="1 14">
        <name>Zn(2+)</name>
        <dbReference type="ChEBI" id="CHEBI:29105"/>
    </cofactor>
</comment>
<gene>
    <name evidence="16" type="primary">CokCAg1</name>
</gene>
<dbReference type="InterPro" id="IPR023561">
    <property type="entry name" value="Carbonic_anhydrase_a-class"/>
</dbReference>
<evidence type="ECO:0000256" key="14">
    <source>
        <dbReference type="RuleBase" id="RU367011"/>
    </source>
</evidence>
<evidence type="ECO:0000256" key="13">
    <source>
        <dbReference type="ARBA" id="ARBA00048348"/>
    </source>
</evidence>
<dbReference type="Pfam" id="PF00194">
    <property type="entry name" value="Carb_anhydrase"/>
    <property type="match status" value="1"/>
</dbReference>
<dbReference type="PROSITE" id="PS00162">
    <property type="entry name" value="ALPHA_CA_1"/>
    <property type="match status" value="1"/>
</dbReference>
<name>U3UA31_9BIVA</name>
<feature type="domain" description="Alpha-carbonic anhydrase" evidence="15">
    <location>
        <begin position="1"/>
        <end position="253"/>
    </location>
</feature>
<evidence type="ECO:0000256" key="5">
    <source>
        <dbReference type="ARBA" id="ARBA00022490"/>
    </source>
</evidence>
<evidence type="ECO:0000256" key="1">
    <source>
        <dbReference type="ARBA" id="ARBA00001947"/>
    </source>
</evidence>
<dbReference type="EC" id="4.2.1.1" evidence="14"/>
<dbReference type="SMR" id="U3UA31"/>
<keyword evidence="9" id="KW-0325">Glycoprotein</keyword>
<dbReference type="InterPro" id="IPR001148">
    <property type="entry name" value="CA_dom"/>
</dbReference>
<evidence type="ECO:0000256" key="6">
    <source>
        <dbReference type="ARBA" id="ARBA00022525"/>
    </source>
</evidence>
<dbReference type="SUPFAM" id="SSF51069">
    <property type="entry name" value="Carbonic anhydrase"/>
    <property type="match status" value="1"/>
</dbReference>
<dbReference type="GO" id="GO:0008270">
    <property type="term" value="F:zinc ion binding"/>
    <property type="evidence" value="ECO:0007669"/>
    <property type="project" value="UniProtKB-UniRule"/>
</dbReference>
<dbReference type="FunFam" id="3.10.200.10:FF:000003">
    <property type="entry name" value="Carbonic anhydrase 12"/>
    <property type="match status" value="1"/>
</dbReference>
<evidence type="ECO:0000256" key="10">
    <source>
        <dbReference type="ARBA" id="ARBA00023239"/>
    </source>
</evidence>
<dbReference type="GO" id="GO:0005576">
    <property type="term" value="C:extracellular region"/>
    <property type="evidence" value="ECO:0007669"/>
    <property type="project" value="UniProtKB-SubCell"/>
</dbReference>
<evidence type="ECO:0000256" key="7">
    <source>
        <dbReference type="ARBA" id="ARBA00022723"/>
    </source>
</evidence>
<dbReference type="AlphaFoldDB" id="U3UA31"/>
<evidence type="ECO:0000313" key="16">
    <source>
        <dbReference type="EMBL" id="BAO01208.1"/>
    </source>
</evidence>
<dbReference type="InterPro" id="IPR018338">
    <property type="entry name" value="Carbonic_anhydrase_a-class_CS"/>
</dbReference>
<keyword evidence="8 14" id="KW-0862">Zinc</keyword>
<dbReference type="InterPro" id="IPR036398">
    <property type="entry name" value="CA_dom_sf"/>
</dbReference>
<comment type="function">
    <text evidence="12">Catalyzes the reversible hydration of carbon dioxide. Can hydrate cyanamide to urea.</text>
</comment>
<organism evidence="16">
    <name type="scientific">Phreagena okutanii</name>
    <dbReference type="NCBI Taxonomy" id="1298646"/>
    <lineage>
        <taxon>Eukaryota</taxon>
        <taxon>Metazoa</taxon>
        <taxon>Spiralia</taxon>
        <taxon>Lophotrochozoa</taxon>
        <taxon>Mollusca</taxon>
        <taxon>Bivalvia</taxon>
        <taxon>Autobranchia</taxon>
        <taxon>Heteroconchia</taxon>
        <taxon>Euheterodonta</taxon>
        <taxon>Imparidentia</taxon>
        <taxon>Neoheterodontei</taxon>
        <taxon>Venerida</taxon>
        <taxon>Glossoidea</taxon>
        <taxon>Vesicomyidae</taxon>
        <taxon>Phreagena</taxon>
    </lineage>
</organism>
<dbReference type="Gene3D" id="3.10.200.10">
    <property type="entry name" value="Alpha carbonic anhydrase"/>
    <property type="match status" value="1"/>
</dbReference>
<keyword evidence="10 14" id="KW-0456">Lyase</keyword>
<sequence>MSWGYTQANGPSTWAASFPGAGGAAQSPIDIKTNKLKHDGSLASIAVNYKSEAQYTATNTGTGFKVDLQKASELSGGPLNASYKLEQFHWHWGSSDSTGSEHTIDGKQYAAELHLVHSNSKYSSFSEASSKPDGLAVIAVMIEAGSANEAFQDMVAVSKNVNGCGDTCKVKKSFNPSVLLPARSNEFYTYHGSLTTPPCNESVQWIVLRQSVQYSSGQLGALRSLASCEAGGCIITNHRPVMPLGGRAVSASFK</sequence>
<evidence type="ECO:0000256" key="3">
    <source>
        <dbReference type="ARBA" id="ARBA00004613"/>
    </source>
</evidence>
<evidence type="ECO:0000256" key="11">
    <source>
        <dbReference type="ARBA" id="ARBA00036058"/>
    </source>
</evidence>
<dbReference type="SMART" id="SM01057">
    <property type="entry name" value="Carb_anhydrase"/>
    <property type="match status" value="1"/>
</dbReference>
<evidence type="ECO:0000256" key="2">
    <source>
        <dbReference type="ARBA" id="ARBA00004496"/>
    </source>
</evidence>
<evidence type="ECO:0000256" key="12">
    <source>
        <dbReference type="ARBA" id="ARBA00045744"/>
    </source>
</evidence>
<dbReference type="PROSITE" id="PS51144">
    <property type="entry name" value="ALPHA_CA_2"/>
    <property type="match status" value="1"/>
</dbReference>
<keyword evidence="6" id="KW-0964">Secreted</keyword>
<dbReference type="GO" id="GO:0005737">
    <property type="term" value="C:cytoplasm"/>
    <property type="evidence" value="ECO:0007669"/>
    <property type="project" value="UniProtKB-SubCell"/>
</dbReference>
<dbReference type="PANTHER" id="PTHR18952">
    <property type="entry name" value="CARBONIC ANHYDRASE"/>
    <property type="match status" value="1"/>
</dbReference>
<comment type="subcellular location">
    <subcellularLocation>
        <location evidence="2">Cytoplasm</location>
    </subcellularLocation>
    <subcellularLocation>
        <location evidence="3">Secreted</location>
    </subcellularLocation>
</comment>
<comment type="catalytic activity">
    <reaction evidence="13 14">
        <text>hydrogencarbonate + H(+) = CO2 + H2O</text>
        <dbReference type="Rhea" id="RHEA:10748"/>
        <dbReference type="ChEBI" id="CHEBI:15377"/>
        <dbReference type="ChEBI" id="CHEBI:15378"/>
        <dbReference type="ChEBI" id="CHEBI:16526"/>
        <dbReference type="ChEBI" id="CHEBI:17544"/>
        <dbReference type="EC" id="4.2.1.1"/>
    </reaction>
</comment>
<comment type="catalytic activity">
    <reaction evidence="11">
        <text>urea = cyanamide + H2O</text>
        <dbReference type="Rhea" id="RHEA:23056"/>
        <dbReference type="ChEBI" id="CHEBI:15377"/>
        <dbReference type="ChEBI" id="CHEBI:16199"/>
        <dbReference type="ChEBI" id="CHEBI:16698"/>
        <dbReference type="EC" id="4.2.1.69"/>
    </reaction>
</comment>
<reference evidence="16" key="1">
    <citation type="journal article" date="2013" name="J. Exp. Biol.">
        <title>Exclusive localization of carbonic anhydrase in bacteriocytes of the deep-sea clam Calyptogena okutanii with thioautotrophic symbiotic bacteria.</title>
        <authorList>
            <person name="Hongo Y."/>
            <person name="Nakamura Y."/>
            <person name="Shimamura S."/>
            <person name="Takaki Y."/>
            <person name="Uematsu K."/>
            <person name="Toyofuku T."/>
            <person name="Hirayama H."/>
            <person name="Takai K."/>
            <person name="Nakazawa M."/>
            <person name="Maruyama T."/>
            <person name="Yoshida T."/>
        </authorList>
    </citation>
    <scope>NUCLEOTIDE SEQUENCE</scope>
</reference>
<keyword evidence="5" id="KW-0963">Cytoplasm</keyword>
<comment type="function">
    <text evidence="14">Reversible hydration of carbon dioxide.</text>
</comment>
<dbReference type="PANTHER" id="PTHR18952:SF282">
    <property type="entry name" value="CARBONIC ANHYDRASE 1"/>
    <property type="match status" value="1"/>
</dbReference>
<dbReference type="GO" id="GO:0018820">
    <property type="term" value="F:cyanamide hydratase activity"/>
    <property type="evidence" value="ECO:0007669"/>
    <property type="project" value="UniProtKB-EC"/>
</dbReference>
<evidence type="ECO:0000256" key="9">
    <source>
        <dbReference type="ARBA" id="ARBA00023180"/>
    </source>
</evidence>